<name>A0A8X6QX05_NEPPI</name>
<dbReference type="EMBL" id="BMAW01084991">
    <property type="protein sequence ID" value="GFU40996.1"/>
    <property type="molecule type" value="Genomic_DNA"/>
</dbReference>
<reference evidence="1" key="1">
    <citation type="submission" date="2020-08" db="EMBL/GenBank/DDBJ databases">
        <title>Multicomponent nature underlies the extraordinary mechanical properties of spider dragline silk.</title>
        <authorList>
            <person name="Kono N."/>
            <person name="Nakamura H."/>
            <person name="Mori M."/>
            <person name="Yoshida Y."/>
            <person name="Ohtoshi R."/>
            <person name="Malay A.D."/>
            <person name="Moran D.A.P."/>
            <person name="Tomita M."/>
            <person name="Numata K."/>
            <person name="Arakawa K."/>
        </authorList>
    </citation>
    <scope>NUCLEOTIDE SEQUENCE</scope>
</reference>
<feature type="non-terminal residue" evidence="1">
    <location>
        <position position="1"/>
    </location>
</feature>
<sequence>SAALEEDASKGEDLLVVFKIDPTESNGGLMRLLIHNGVEEIFDG</sequence>
<accession>A0A8X6QX05</accession>
<keyword evidence="2" id="KW-1185">Reference proteome</keyword>
<organism evidence="1 2">
    <name type="scientific">Nephila pilipes</name>
    <name type="common">Giant wood spider</name>
    <name type="synonym">Nephila maculata</name>
    <dbReference type="NCBI Taxonomy" id="299642"/>
    <lineage>
        <taxon>Eukaryota</taxon>
        <taxon>Metazoa</taxon>
        <taxon>Ecdysozoa</taxon>
        <taxon>Arthropoda</taxon>
        <taxon>Chelicerata</taxon>
        <taxon>Arachnida</taxon>
        <taxon>Araneae</taxon>
        <taxon>Araneomorphae</taxon>
        <taxon>Entelegynae</taxon>
        <taxon>Araneoidea</taxon>
        <taxon>Nephilidae</taxon>
        <taxon>Nephila</taxon>
    </lineage>
</organism>
<comment type="caution">
    <text evidence="1">The sequence shown here is derived from an EMBL/GenBank/DDBJ whole genome shotgun (WGS) entry which is preliminary data.</text>
</comment>
<proteinExistence type="predicted"/>
<dbReference type="Proteomes" id="UP000887013">
    <property type="component" value="Unassembled WGS sequence"/>
</dbReference>
<gene>
    <name evidence="1" type="ORF">NPIL_569171</name>
</gene>
<evidence type="ECO:0000313" key="2">
    <source>
        <dbReference type="Proteomes" id="UP000887013"/>
    </source>
</evidence>
<evidence type="ECO:0000313" key="1">
    <source>
        <dbReference type="EMBL" id="GFU40996.1"/>
    </source>
</evidence>
<protein>
    <submittedName>
        <fullName evidence="1">Uncharacterized protein</fullName>
    </submittedName>
</protein>
<dbReference type="AlphaFoldDB" id="A0A8X6QX05"/>